<dbReference type="RefSeq" id="WP_007492982.1">
    <property type="nucleotide sequence ID" value="NZ_AGBF01000014.1"/>
</dbReference>
<dbReference type="AlphaFoldDB" id="G2G7Q8"/>
<gene>
    <name evidence="1" type="ORF">SZN_07607</name>
</gene>
<dbReference type="Proteomes" id="UP000004217">
    <property type="component" value="Unassembled WGS sequence"/>
</dbReference>
<name>G2G7Q8_9ACTN</name>
<accession>G2G7Q8</accession>
<organism evidence="1 2">
    <name type="scientific">Streptomyces zinciresistens K42</name>
    <dbReference type="NCBI Taxonomy" id="700597"/>
    <lineage>
        <taxon>Bacteria</taxon>
        <taxon>Bacillati</taxon>
        <taxon>Actinomycetota</taxon>
        <taxon>Actinomycetes</taxon>
        <taxon>Kitasatosporales</taxon>
        <taxon>Streptomycetaceae</taxon>
        <taxon>Streptomyces</taxon>
    </lineage>
</organism>
<evidence type="ECO:0000313" key="1">
    <source>
        <dbReference type="EMBL" id="EGX60484.1"/>
    </source>
</evidence>
<dbReference type="OrthoDB" id="4248071at2"/>
<dbReference type="EMBL" id="AGBF01000014">
    <property type="protein sequence ID" value="EGX60484.1"/>
    <property type="molecule type" value="Genomic_DNA"/>
</dbReference>
<reference evidence="1 2" key="1">
    <citation type="submission" date="2011-08" db="EMBL/GenBank/DDBJ databases">
        <authorList>
            <person name="Lin Y."/>
            <person name="Hao X."/>
            <person name="Johnstone L."/>
            <person name="Miller S.J."/>
            <person name="Wei G."/>
            <person name="Rensing C."/>
        </authorList>
    </citation>
    <scope>NUCLEOTIDE SEQUENCE [LARGE SCALE GENOMIC DNA]</scope>
    <source>
        <strain evidence="1 2">K42</strain>
    </source>
</reference>
<protein>
    <recommendedName>
        <fullName evidence="3">Resolvase/invertase-type recombinase catalytic domain-containing protein</fullName>
    </recommendedName>
</protein>
<evidence type="ECO:0008006" key="3">
    <source>
        <dbReference type="Google" id="ProtNLM"/>
    </source>
</evidence>
<proteinExistence type="predicted"/>
<evidence type="ECO:0000313" key="2">
    <source>
        <dbReference type="Proteomes" id="UP000004217"/>
    </source>
</evidence>
<sequence>MARVEPEPAYGYLRVIDLPDGEVELLEKQLDEYAKAHNLVLLDVRKERYRLLRIDEFTAWLIELEVQHLVVPSVEHITTHPIARMLFCQAVYLDAGVELYEAGADGELLG</sequence>
<keyword evidence="2" id="KW-1185">Reference proteome</keyword>
<comment type="caution">
    <text evidence="1">The sequence shown here is derived from an EMBL/GenBank/DDBJ whole genome shotgun (WGS) entry which is preliminary data.</text>
</comment>